<sequence>MLRDTRNDADTVRLFRTFTLDLTDQEQVKRNCDGCGRLAHLVPRENGGGSGHDGICDVLGNRAGDVAV</sequence>
<reference evidence="1 2" key="1">
    <citation type="submission" date="2023-01" db="EMBL/GenBank/DDBJ databases">
        <title>Analysis of 21 Apiospora genomes using comparative genomics revels a genus with tremendous synthesis potential of carbohydrate active enzymes and secondary metabolites.</title>
        <authorList>
            <person name="Sorensen T."/>
        </authorList>
    </citation>
    <scope>NUCLEOTIDE SEQUENCE [LARGE SCALE GENOMIC DNA]</scope>
    <source>
        <strain evidence="1 2">CBS 114990</strain>
    </source>
</reference>
<gene>
    <name evidence="1" type="ORF">PG997_012297</name>
</gene>
<protein>
    <submittedName>
        <fullName evidence="1">Uncharacterized protein</fullName>
    </submittedName>
</protein>
<dbReference type="Proteomes" id="UP001433268">
    <property type="component" value="Unassembled WGS sequence"/>
</dbReference>
<accession>A0ABR1V2Z2</accession>
<dbReference type="GeneID" id="92049671"/>
<proteinExistence type="predicted"/>
<comment type="caution">
    <text evidence="1">The sequence shown here is derived from an EMBL/GenBank/DDBJ whole genome shotgun (WGS) entry which is preliminary data.</text>
</comment>
<evidence type="ECO:0000313" key="1">
    <source>
        <dbReference type="EMBL" id="KAK8065550.1"/>
    </source>
</evidence>
<organism evidence="1 2">
    <name type="scientific">Apiospora hydei</name>
    <dbReference type="NCBI Taxonomy" id="1337664"/>
    <lineage>
        <taxon>Eukaryota</taxon>
        <taxon>Fungi</taxon>
        <taxon>Dikarya</taxon>
        <taxon>Ascomycota</taxon>
        <taxon>Pezizomycotina</taxon>
        <taxon>Sordariomycetes</taxon>
        <taxon>Xylariomycetidae</taxon>
        <taxon>Amphisphaeriales</taxon>
        <taxon>Apiosporaceae</taxon>
        <taxon>Apiospora</taxon>
    </lineage>
</organism>
<dbReference type="EMBL" id="JAQQWN010000009">
    <property type="protein sequence ID" value="KAK8065550.1"/>
    <property type="molecule type" value="Genomic_DNA"/>
</dbReference>
<evidence type="ECO:0000313" key="2">
    <source>
        <dbReference type="Proteomes" id="UP001433268"/>
    </source>
</evidence>
<keyword evidence="2" id="KW-1185">Reference proteome</keyword>
<dbReference type="RefSeq" id="XP_066662303.1">
    <property type="nucleotide sequence ID" value="XM_066816611.1"/>
</dbReference>
<name>A0ABR1V2Z2_9PEZI</name>